<dbReference type="Pfam" id="PF11139">
    <property type="entry name" value="SfLAP"/>
    <property type="match status" value="1"/>
</dbReference>
<dbReference type="EMBL" id="CFOH01000029">
    <property type="protein sequence ID" value="CFE46685.1"/>
    <property type="molecule type" value="Genomic_DNA"/>
</dbReference>
<evidence type="ECO:0000313" key="4">
    <source>
        <dbReference type="EMBL" id="CFR65329.1"/>
    </source>
</evidence>
<evidence type="ECO:0000313" key="14">
    <source>
        <dbReference type="Proteomes" id="UP000048289"/>
    </source>
</evidence>
<evidence type="ECO:0000313" key="12">
    <source>
        <dbReference type="Proteomes" id="UP000046680"/>
    </source>
</evidence>
<evidence type="ECO:0000313" key="6">
    <source>
        <dbReference type="EMBL" id="COV08084.1"/>
    </source>
</evidence>
<feature type="transmembrane region" description="Helical" evidence="1">
    <location>
        <begin position="68"/>
        <end position="92"/>
    </location>
</feature>
<feature type="transmembrane region" description="Helical" evidence="1">
    <location>
        <begin position="226"/>
        <end position="245"/>
    </location>
</feature>
<dbReference type="PATRIC" id="fig|1773.206.peg.2065"/>
<evidence type="ECO:0000313" key="10">
    <source>
        <dbReference type="Proteomes" id="UP000044938"/>
    </source>
</evidence>
<evidence type="ECO:0000313" key="15">
    <source>
        <dbReference type="Proteomes" id="UP000050164"/>
    </source>
</evidence>
<feature type="transmembrane region" description="Helical" evidence="1">
    <location>
        <begin position="182"/>
        <end position="205"/>
    </location>
</feature>
<dbReference type="Proteomes" id="UP000046680">
    <property type="component" value="Unassembled WGS sequence"/>
</dbReference>
<keyword evidence="1" id="KW-0812">Transmembrane</keyword>
<name>A0A0K2KXT8_MYCTX</name>
<evidence type="ECO:0000313" key="11">
    <source>
        <dbReference type="Proteomes" id="UP000045842"/>
    </source>
</evidence>
<evidence type="ECO:0000313" key="13">
    <source>
        <dbReference type="Proteomes" id="UP000046947"/>
    </source>
</evidence>
<dbReference type="EMBL" id="CNFT01000063">
    <property type="protein sequence ID" value="CKQ97157.1"/>
    <property type="molecule type" value="Genomic_DNA"/>
</dbReference>
<evidence type="ECO:0000313" key="8">
    <source>
        <dbReference type="EMBL" id="COW71177.1"/>
    </source>
</evidence>
<dbReference type="EMBL" id="CSAJ01000365">
    <property type="protein sequence ID" value="COW46779.1"/>
    <property type="molecule type" value="Genomic_DNA"/>
</dbReference>
<evidence type="ECO:0000313" key="5">
    <source>
        <dbReference type="EMBL" id="CKQ97157.1"/>
    </source>
</evidence>
<evidence type="ECO:0000313" key="3">
    <source>
        <dbReference type="EMBL" id="CFE46685.1"/>
    </source>
</evidence>
<dbReference type="EMBL" id="CSAE01000655">
    <property type="protein sequence ID" value="COW71177.1"/>
    <property type="molecule type" value="Genomic_DNA"/>
</dbReference>
<dbReference type="InterPro" id="IPR021315">
    <property type="entry name" value="Gap/Sap"/>
</dbReference>
<evidence type="ECO:0000313" key="7">
    <source>
        <dbReference type="EMBL" id="COW46779.1"/>
    </source>
</evidence>
<reference evidence="8" key="1">
    <citation type="submission" date="2015-03" db="EMBL/GenBank/DDBJ databases">
        <authorList>
            <person name="Murphy D."/>
        </authorList>
    </citation>
    <scope>NUCLEOTIDE SEQUENCE [LARGE SCALE GENOMIC DNA]</scope>
    <source>
        <strain evidence="8">K00500041</strain>
    </source>
</reference>
<feature type="transmembrane region" description="Helical" evidence="1">
    <location>
        <begin position="144"/>
        <end position="170"/>
    </location>
</feature>
<proteinExistence type="predicted"/>
<dbReference type="Proteomes" id="UP000050164">
    <property type="component" value="Unassembled WGS sequence"/>
</dbReference>
<dbReference type="EMBL" id="CGCX01000035">
    <property type="protein sequence ID" value="CFR65329.1"/>
    <property type="molecule type" value="Genomic_DNA"/>
</dbReference>
<dbReference type="Proteomes" id="UP000044938">
    <property type="component" value="Unassembled WGS sequence"/>
</dbReference>
<dbReference type="Proteomes" id="UP000038802">
    <property type="component" value="Unassembled WGS sequence"/>
</dbReference>
<evidence type="ECO:0000313" key="2">
    <source>
        <dbReference type="EMBL" id="CFE36489.1"/>
    </source>
</evidence>
<dbReference type="Proteomes" id="UP000045842">
    <property type="component" value="Unassembled WGS sequence"/>
</dbReference>
<gene>
    <name evidence="4" type="ORF">ERS007657_00179</name>
    <name evidence="6" type="ORF">ERS007679_00987</name>
    <name evidence="2" type="ORF">ERS007681_00536</name>
    <name evidence="3" type="ORF">ERS007688_00338</name>
    <name evidence="8" type="ORF">ERS007703_04089</name>
    <name evidence="7" type="ORF">ERS007720_02695</name>
    <name evidence="5" type="ORF">ERS027659_00474</name>
</gene>
<feature type="transmembrane region" description="Helical" evidence="1">
    <location>
        <begin position="104"/>
        <end position="123"/>
    </location>
</feature>
<feature type="transmembrane region" description="Helical" evidence="1">
    <location>
        <begin position="30"/>
        <end position="56"/>
    </location>
</feature>
<keyword evidence="1" id="KW-1133">Transmembrane helix</keyword>
<protein>
    <submittedName>
        <fullName evidence="8">Integral membrane protein</fullName>
    </submittedName>
</protein>
<dbReference type="EMBL" id="CFOE01000038">
    <property type="protein sequence ID" value="CFE36489.1"/>
    <property type="molecule type" value="Genomic_DNA"/>
</dbReference>
<organism evidence="8 9">
    <name type="scientific">Mycobacterium tuberculosis</name>
    <dbReference type="NCBI Taxonomy" id="1773"/>
    <lineage>
        <taxon>Bacteria</taxon>
        <taxon>Bacillati</taxon>
        <taxon>Actinomycetota</taxon>
        <taxon>Actinomycetes</taxon>
        <taxon>Mycobacteriales</taxon>
        <taxon>Mycobacteriaceae</taxon>
        <taxon>Mycobacterium</taxon>
        <taxon>Mycobacterium tuberculosis complex</taxon>
    </lineage>
</organism>
<dbReference type="OMA" id="MIAGPQI"/>
<dbReference type="Proteomes" id="UP000046947">
    <property type="component" value="Unassembled WGS sequence"/>
</dbReference>
<keyword evidence="1" id="KW-0472">Membrane</keyword>
<dbReference type="AlphaFoldDB" id="A0A0K2KXT8"/>
<dbReference type="STRING" id="115862.BBG46_18120"/>
<sequence>MGARNFVELGRSVVTEAVSMRGLLPVAGHWVSVLTGLVPLALVIALSPLSVIPAVLVVHSPQPRPSSLAFLGGWLLGLAVVTAVFVAASGALGGLSTTSPAWASWLRVVLGSALIVFGVLRWLTRHRHTEMPGWMRAFASFTPARAGLVGAVLVVVRPEVLIICAAAGLAIGSGGHGAAGSWIYTAFFAMLAASTVAIPILAYVAAGDRLDDSLERLKDWMEKNHAGMVAAILVVIGLLLLYNGVHAM</sequence>
<dbReference type="Proteomes" id="UP000048289">
    <property type="component" value="Unassembled WGS sequence"/>
</dbReference>
<accession>A0A0K2KXT8</accession>
<evidence type="ECO:0000256" key="1">
    <source>
        <dbReference type="SAM" id="Phobius"/>
    </source>
</evidence>
<reference evidence="9 10" key="2">
    <citation type="submission" date="2015-03" db="EMBL/GenBank/DDBJ databases">
        <authorList>
            <consortium name="Pathogen Informatics"/>
        </authorList>
    </citation>
    <scope>NUCLEOTIDE SEQUENCE [LARGE SCALE GENOMIC DNA]</scope>
    <source>
        <strain evidence="5 15">Bir 185</strain>
        <strain evidence="4 12">C09601061</strain>
        <strain evidence="6 11">G09801536</strain>
        <strain evidence="2 14">G09901357</strain>
        <strain evidence="3 13">H09601792</strain>
        <strain evidence="9">K00500041</strain>
        <strain evidence="7 10">M09401471</strain>
    </source>
</reference>
<evidence type="ECO:0000313" key="9">
    <source>
        <dbReference type="Proteomes" id="UP000038802"/>
    </source>
</evidence>
<dbReference type="EMBL" id="CSAD01000093">
    <property type="protein sequence ID" value="COV08084.1"/>
    <property type="molecule type" value="Genomic_DNA"/>
</dbReference>